<comment type="catalytic activity">
    <reaction evidence="3">
        <text>L-seryl-[protein] + ATP = O-phospho-L-seryl-[protein] + ADP + H(+)</text>
        <dbReference type="Rhea" id="RHEA:17989"/>
        <dbReference type="Rhea" id="RHEA-COMP:9863"/>
        <dbReference type="Rhea" id="RHEA-COMP:11604"/>
        <dbReference type="ChEBI" id="CHEBI:15378"/>
        <dbReference type="ChEBI" id="CHEBI:29999"/>
        <dbReference type="ChEBI" id="CHEBI:30616"/>
        <dbReference type="ChEBI" id="CHEBI:83421"/>
        <dbReference type="ChEBI" id="CHEBI:456216"/>
        <dbReference type="EC" id="2.7.11.1"/>
    </reaction>
</comment>
<dbReference type="Proteomes" id="UP001303473">
    <property type="component" value="Unassembled WGS sequence"/>
</dbReference>
<dbReference type="InterPro" id="IPR008266">
    <property type="entry name" value="Tyr_kinase_AS"/>
</dbReference>
<evidence type="ECO:0000256" key="2">
    <source>
        <dbReference type="ARBA" id="ARBA00047899"/>
    </source>
</evidence>
<dbReference type="AlphaFoldDB" id="A0AAN6S0G1"/>
<evidence type="ECO:0000256" key="1">
    <source>
        <dbReference type="ARBA" id="ARBA00012513"/>
    </source>
</evidence>
<dbReference type="InterPro" id="IPR011009">
    <property type="entry name" value="Kinase-like_dom_sf"/>
</dbReference>
<proteinExistence type="predicted"/>
<gene>
    <name evidence="4" type="ORF">QBC46DRAFT_358191</name>
</gene>
<dbReference type="EC" id="2.7.11.1" evidence="1"/>
<keyword evidence="4" id="KW-0808">Transferase</keyword>
<evidence type="ECO:0000313" key="5">
    <source>
        <dbReference type="Proteomes" id="UP001303473"/>
    </source>
</evidence>
<keyword evidence="4" id="KW-0418">Kinase</keyword>
<dbReference type="EMBL" id="MU853921">
    <property type="protein sequence ID" value="KAK3935478.1"/>
    <property type="molecule type" value="Genomic_DNA"/>
</dbReference>
<dbReference type="GO" id="GO:0004674">
    <property type="term" value="F:protein serine/threonine kinase activity"/>
    <property type="evidence" value="ECO:0007669"/>
    <property type="project" value="UniProtKB-EC"/>
</dbReference>
<accession>A0AAN6S0G1</accession>
<dbReference type="PROSITE" id="PS00109">
    <property type="entry name" value="PROTEIN_KINASE_TYR"/>
    <property type="match status" value="1"/>
</dbReference>
<dbReference type="Gene3D" id="1.10.510.10">
    <property type="entry name" value="Transferase(Phosphotransferase) domain 1"/>
    <property type="match status" value="1"/>
</dbReference>
<comment type="catalytic activity">
    <reaction evidence="2">
        <text>L-threonyl-[protein] + ATP = O-phospho-L-threonyl-[protein] + ADP + H(+)</text>
        <dbReference type="Rhea" id="RHEA:46608"/>
        <dbReference type="Rhea" id="RHEA-COMP:11060"/>
        <dbReference type="Rhea" id="RHEA-COMP:11605"/>
        <dbReference type="ChEBI" id="CHEBI:15378"/>
        <dbReference type="ChEBI" id="CHEBI:30013"/>
        <dbReference type="ChEBI" id="CHEBI:30616"/>
        <dbReference type="ChEBI" id="CHEBI:61977"/>
        <dbReference type="ChEBI" id="CHEBI:456216"/>
        <dbReference type="EC" id="2.7.11.1"/>
    </reaction>
</comment>
<reference evidence="5" key="1">
    <citation type="journal article" date="2023" name="Mol. Phylogenet. Evol.">
        <title>Genome-scale phylogeny and comparative genomics of the fungal order Sordariales.</title>
        <authorList>
            <person name="Hensen N."/>
            <person name="Bonometti L."/>
            <person name="Westerberg I."/>
            <person name="Brannstrom I.O."/>
            <person name="Guillou S."/>
            <person name="Cros-Aarteil S."/>
            <person name="Calhoun S."/>
            <person name="Haridas S."/>
            <person name="Kuo A."/>
            <person name="Mondo S."/>
            <person name="Pangilinan J."/>
            <person name="Riley R."/>
            <person name="LaButti K."/>
            <person name="Andreopoulos B."/>
            <person name="Lipzen A."/>
            <person name="Chen C."/>
            <person name="Yan M."/>
            <person name="Daum C."/>
            <person name="Ng V."/>
            <person name="Clum A."/>
            <person name="Steindorff A."/>
            <person name="Ohm R.A."/>
            <person name="Martin F."/>
            <person name="Silar P."/>
            <person name="Natvig D.O."/>
            <person name="Lalanne C."/>
            <person name="Gautier V."/>
            <person name="Ament-Velasquez S.L."/>
            <person name="Kruys A."/>
            <person name="Hutchinson M.I."/>
            <person name="Powell A.J."/>
            <person name="Barry K."/>
            <person name="Miller A.N."/>
            <person name="Grigoriev I.V."/>
            <person name="Debuchy R."/>
            <person name="Gladieux P."/>
            <person name="Hiltunen Thoren M."/>
            <person name="Johannesson H."/>
        </authorList>
    </citation>
    <scope>NUCLEOTIDE SEQUENCE [LARGE SCALE GENOMIC DNA]</scope>
    <source>
        <strain evidence="5">CBS 340.73</strain>
    </source>
</reference>
<name>A0AAN6S0G1_9PEZI</name>
<keyword evidence="5" id="KW-1185">Reference proteome</keyword>
<evidence type="ECO:0000313" key="4">
    <source>
        <dbReference type="EMBL" id="KAK3935478.1"/>
    </source>
</evidence>
<sequence>MGFFDHCDLDQRFKSSTFGAFPHHRYYRVVEDWDQRRTITVFTSKNEDEDFVFKALNRLIDGPGVAPDAISIKLSDDGKLLSQSHDIFNDHTSIPFYPSVTDFPRQLPKIRRFDLTEIDRLGIQVDLVTYEPQPGQPKRVAFKYYINKRNISRFWTEINCVIRIPKHPNIVSFDRLVIDTVGDEEKVVGFTTAFVPGGTVDDNEDRLFKLKYLKQLTEAIDYLNLNLKLGVVHGDLCSHNLLISKRTGQLGGGGGDDGDDSDPEHRDDCDVRYYAVFALYDIITRDNFRARFDGRYYLSELDPAEVLDNMQTWEKHPRVRLDSDVAEYRRVLETSPAPSPSAARHCPEIPPVDYNGNMVSRPSLLRQVLVPQGDPFLRWERPPSRHLPLRQGQRLLATGEVVGLQRGERRRG</sequence>
<evidence type="ECO:0000256" key="3">
    <source>
        <dbReference type="ARBA" id="ARBA00048679"/>
    </source>
</evidence>
<comment type="caution">
    <text evidence="4">The sequence shown here is derived from an EMBL/GenBank/DDBJ whole genome shotgun (WGS) entry which is preliminary data.</text>
</comment>
<dbReference type="SUPFAM" id="SSF56112">
    <property type="entry name" value="Protein kinase-like (PK-like)"/>
    <property type="match status" value="1"/>
</dbReference>
<protein>
    <recommendedName>
        <fullName evidence="1">non-specific serine/threonine protein kinase</fullName>
        <ecNumber evidence="1">2.7.11.1</ecNumber>
    </recommendedName>
</protein>
<organism evidence="4 5">
    <name type="scientific">Diplogelasinospora grovesii</name>
    <dbReference type="NCBI Taxonomy" id="303347"/>
    <lineage>
        <taxon>Eukaryota</taxon>
        <taxon>Fungi</taxon>
        <taxon>Dikarya</taxon>
        <taxon>Ascomycota</taxon>
        <taxon>Pezizomycotina</taxon>
        <taxon>Sordariomycetes</taxon>
        <taxon>Sordariomycetidae</taxon>
        <taxon>Sordariales</taxon>
        <taxon>Diplogelasinosporaceae</taxon>
        <taxon>Diplogelasinospora</taxon>
    </lineage>
</organism>